<keyword evidence="1" id="KW-1133">Transmembrane helix</keyword>
<proteinExistence type="predicted"/>
<dbReference type="Proteomes" id="UP000610456">
    <property type="component" value="Unassembled WGS sequence"/>
</dbReference>
<evidence type="ECO:0000256" key="1">
    <source>
        <dbReference type="SAM" id="Phobius"/>
    </source>
</evidence>
<name>A0A918S4C8_9FLAO</name>
<reference evidence="2" key="1">
    <citation type="journal article" date="2014" name="Int. J. Syst. Evol. Microbiol.">
        <title>Complete genome sequence of Corynebacterium casei LMG S-19264T (=DSM 44701T), isolated from a smear-ripened cheese.</title>
        <authorList>
            <consortium name="US DOE Joint Genome Institute (JGI-PGF)"/>
            <person name="Walter F."/>
            <person name="Albersmeier A."/>
            <person name="Kalinowski J."/>
            <person name="Ruckert C."/>
        </authorList>
    </citation>
    <scope>NUCLEOTIDE SEQUENCE</scope>
    <source>
        <strain evidence="2">KCTC 12719</strain>
    </source>
</reference>
<feature type="transmembrane region" description="Helical" evidence="1">
    <location>
        <begin position="26"/>
        <end position="46"/>
    </location>
</feature>
<keyword evidence="3" id="KW-1185">Reference proteome</keyword>
<evidence type="ECO:0008006" key="4">
    <source>
        <dbReference type="Google" id="ProtNLM"/>
    </source>
</evidence>
<gene>
    <name evidence="2" type="ORF">GCM10007103_01610</name>
</gene>
<protein>
    <recommendedName>
        <fullName evidence="4">PH domain-containing protein</fullName>
    </recommendedName>
</protein>
<keyword evidence="1" id="KW-0812">Transmembrane</keyword>
<evidence type="ECO:0000313" key="3">
    <source>
        <dbReference type="Proteomes" id="UP000610456"/>
    </source>
</evidence>
<feature type="transmembrane region" description="Helical" evidence="1">
    <location>
        <begin position="52"/>
        <end position="69"/>
    </location>
</feature>
<dbReference type="AlphaFoldDB" id="A0A918S4C8"/>
<reference evidence="2" key="2">
    <citation type="submission" date="2020-09" db="EMBL/GenBank/DDBJ databases">
        <authorList>
            <person name="Sun Q."/>
            <person name="Kim S."/>
        </authorList>
    </citation>
    <scope>NUCLEOTIDE SEQUENCE</scope>
    <source>
        <strain evidence="2">KCTC 12719</strain>
    </source>
</reference>
<dbReference type="EMBL" id="BMXB01000001">
    <property type="protein sequence ID" value="GHA24076.1"/>
    <property type="molecule type" value="Genomic_DNA"/>
</dbReference>
<keyword evidence="1" id="KW-0472">Membrane</keyword>
<evidence type="ECO:0000313" key="2">
    <source>
        <dbReference type="EMBL" id="GHA24076.1"/>
    </source>
</evidence>
<comment type="caution">
    <text evidence="2">The sequence shown here is derived from an EMBL/GenBank/DDBJ whole genome shotgun (WGS) entry which is preliminary data.</text>
</comment>
<dbReference type="RefSeq" id="WP_189602726.1">
    <property type="nucleotide sequence ID" value="NZ_BMXB01000001.1"/>
</dbReference>
<accession>A0A918S4C8</accession>
<organism evidence="2 3">
    <name type="scientific">Salinimicrobium marinum</name>
    <dbReference type="NCBI Taxonomy" id="680283"/>
    <lineage>
        <taxon>Bacteria</taxon>
        <taxon>Pseudomonadati</taxon>
        <taxon>Bacteroidota</taxon>
        <taxon>Flavobacteriia</taxon>
        <taxon>Flavobacteriales</taxon>
        <taxon>Flavobacteriaceae</taxon>
        <taxon>Salinimicrobium</taxon>
    </lineage>
</organism>
<sequence length="133" mass="15521">MSNTDNSIIIDSGKVLITERKKPMRILFYLAVFLFGMQAVFMIIEYQSTKQWYDLVLGGILAFCVGLIVSRELFFRTHRNEIDVKEISGVKIQKVLFGNGNVYLKLKLKNKVREIFIDQHRAEEIRKELDPHT</sequence>